<protein>
    <submittedName>
        <fullName evidence="2">Unconventional myosin-Ie</fullName>
    </submittedName>
</protein>
<accession>A0AAD9B373</accession>
<feature type="compositionally biased region" description="Polar residues" evidence="1">
    <location>
        <begin position="51"/>
        <end position="60"/>
    </location>
</feature>
<proteinExistence type="predicted"/>
<name>A0AAD9B373_DISEL</name>
<dbReference type="Proteomes" id="UP001228049">
    <property type="component" value="Unassembled WGS sequence"/>
</dbReference>
<evidence type="ECO:0000256" key="1">
    <source>
        <dbReference type="SAM" id="MobiDB-lite"/>
    </source>
</evidence>
<gene>
    <name evidence="2" type="ORF">KUDE01_001798</name>
</gene>
<comment type="caution">
    <text evidence="2">The sequence shown here is derived from an EMBL/GenBank/DDBJ whole genome shotgun (WGS) entry which is preliminary data.</text>
</comment>
<evidence type="ECO:0000313" key="2">
    <source>
        <dbReference type="EMBL" id="KAK1876475.1"/>
    </source>
</evidence>
<keyword evidence="3" id="KW-1185">Reference proteome</keyword>
<feature type="region of interest" description="Disordered" evidence="1">
    <location>
        <begin position="1"/>
        <end position="85"/>
    </location>
</feature>
<evidence type="ECO:0000313" key="3">
    <source>
        <dbReference type="Proteomes" id="UP001228049"/>
    </source>
</evidence>
<feature type="non-terminal residue" evidence="2">
    <location>
        <position position="85"/>
    </location>
</feature>
<reference evidence="2" key="1">
    <citation type="submission" date="2023-04" db="EMBL/GenBank/DDBJ databases">
        <title>Chromosome-level genome of Chaenocephalus aceratus.</title>
        <authorList>
            <person name="Park H."/>
        </authorList>
    </citation>
    <scope>NUCLEOTIDE SEQUENCE</scope>
    <source>
        <strain evidence="2">DE</strain>
        <tissue evidence="2">Muscle</tissue>
    </source>
</reference>
<feature type="non-terminal residue" evidence="2">
    <location>
        <position position="1"/>
    </location>
</feature>
<dbReference type="AlphaFoldDB" id="A0AAD9B373"/>
<dbReference type="EMBL" id="JASDAP010000028">
    <property type="protein sequence ID" value="KAK1876475.1"/>
    <property type="molecule type" value="Genomic_DNA"/>
</dbReference>
<sequence>RGTPTGSLCPLGVHVPPPPPNPQKDGGGRDINIPFNRAPASASKPPPLQGTGATEHSSPTLMRGDRIGRFTRPLQWSGGPQPEQT</sequence>
<organism evidence="2 3">
    <name type="scientific">Dissostichus eleginoides</name>
    <name type="common">Patagonian toothfish</name>
    <name type="synonym">Dissostichus amissus</name>
    <dbReference type="NCBI Taxonomy" id="100907"/>
    <lineage>
        <taxon>Eukaryota</taxon>
        <taxon>Metazoa</taxon>
        <taxon>Chordata</taxon>
        <taxon>Craniata</taxon>
        <taxon>Vertebrata</taxon>
        <taxon>Euteleostomi</taxon>
        <taxon>Actinopterygii</taxon>
        <taxon>Neopterygii</taxon>
        <taxon>Teleostei</taxon>
        <taxon>Neoteleostei</taxon>
        <taxon>Acanthomorphata</taxon>
        <taxon>Eupercaria</taxon>
        <taxon>Perciformes</taxon>
        <taxon>Notothenioidei</taxon>
        <taxon>Nototheniidae</taxon>
        <taxon>Dissostichus</taxon>
    </lineage>
</organism>